<evidence type="ECO:0000259" key="2">
    <source>
        <dbReference type="Pfam" id="PF03101"/>
    </source>
</evidence>
<dbReference type="Gramene" id="arahy.Tifrunner.gnm2.ann2.Ah04g015300.1">
    <property type="protein sequence ID" value="arahy.Tifrunner.gnm2.ann2.Ah04g015300.1-CDS"/>
    <property type="gene ID" value="arahy.Tifrunner.gnm2.ann2.Ah04g015300"/>
</dbReference>
<accession>A0A445DL10</accession>
<proteinExistence type="predicted"/>
<gene>
    <name evidence="3" type="ORF">Ahy_A04g021512</name>
</gene>
<feature type="domain" description="FAR1" evidence="2">
    <location>
        <begin position="329"/>
        <end position="411"/>
    </location>
</feature>
<dbReference type="PANTHER" id="PTHR46328">
    <property type="entry name" value="FAR-RED IMPAIRED RESPONSIVE (FAR1) FAMILY PROTEIN-RELATED"/>
    <property type="match status" value="1"/>
</dbReference>
<dbReference type="PANTHER" id="PTHR46328:SF39">
    <property type="entry name" value="PROTEIN FAR1-RELATED SEQUENCE 5-LIKE"/>
    <property type="match status" value="1"/>
</dbReference>
<dbReference type="InterPro" id="IPR004330">
    <property type="entry name" value="FAR1_DNA_bnd_dom"/>
</dbReference>
<keyword evidence="1" id="KW-0175">Coiled coil</keyword>
<dbReference type="Pfam" id="PF03101">
    <property type="entry name" value="FAR1"/>
    <property type="match status" value="1"/>
</dbReference>
<dbReference type="AlphaFoldDB" id="A0A445DL10"/>
<keyword evidence="4" id="KW-1185">Reference proteome</keyword>
<dbReference type="SMR" id="A0A445DL10"/>
<protein>
    <recommendedName>
        <fullName evidence="2">FAR1 domain-containing protein</fullName>
    </recommendedName>
</protein>
<dbReference type="OrthoDB" id="1362504at2759"/>
<feature type="coiled-coil region" evidence="1">
    <location>
        <begin position="175"/>
        <end position="213"/>
    </location>
</feature>
<name>A0A445DL10_ARAHY</name>
<organism evidence="3 4">
    <name type="scientific">Arachis hypogaea</name>
    <name type="common">Peanut</name>
    <dbReference type="NCBI Taxonomy" id="3818"/>
    <lineage>
        <taxon>Eukaryota</taxon>
        <taxon>Viridiplantae</taxon>
        <taxon>Streptophyta</taxon>
        <taxon>Embryophyta</taxon>
        <taxon>Tracheophyta</taxon>
        <taxon>Spermatophyta</taxon>
        <taxon>Magnoliopsida</taxon>
        <taxon>eudicotyledons</taxon>
        <taxon>Gunneridae</taxon>
        <taxon>Pentapetalae</taxon>
        <taxon>rosids</taxon>
        <taxon>fabids</taxon>
        <taxon>Fabales</taxon>
        <taxon>Fabaceae</taxon>
        <taxon>Papilionoideae</taxon>
        <taxon>50 kb inversion clade</taxon>
        <taxon>dalbergioids sensu lato</taxon>
        <taxon>Dalbergieae</taxon>
        <taxon>Pterocarpus clade</taxon>
        <taxon>Arachis</taxon>
    </lineage>
</organism>
<evidence type="ECO:0000256" key="1">
    <source>
        <dbReference type="SAM" id="Coils"/>
    </source>
</evidence>
<dbReference type="Proteomes" id="UP000289738">
    <property type="component" value="Chromosome A04"/>
</dbReference>
<comment type="caution">
    <text evidence="3">The sequence shown here is derived from an EMBL/GenBank/DDBJ whole genome shotgun (WGS) entry which is preliminary data.</text>
</comment>
<sequence length="427" mass="48662">MACSLQRSSIFLFNFRPKKKKNLPLQLTSSHHPTSTTSPNPTSFVFLFLPNLTNFYHLLYVMDLHPETATTSSPTFASIGRRSLKDMSISELISVLRADFDTVEEVLLARDAKHRAEISPLYEKIELERLTRLRLESELKTKQEEQRCHRCERTQEGYEMLLKEVKKSGLNDYKNNAIIEELRNTNRELEIQNNKATDELATIRIRCSQLENARNVSLATIEKLRVENCKLRKELNKGVNVVVKDEQDKEFNEMDVCGSASLQRIKDIGQGQSSSGGLFFKVLDMDSCNNVSGDAAFEAVAEVYSESDDDGHLEPVPRMEFDSLEAVQTFYKRYARLIGFGWKIRTSKKGFDGRPNYVVLACTRGDRRLSSISTTLPTQFTKCSAKINVKKGKDGKWMIRKVDLEHNHDLSPLNLKYSGNTTISTLI</sequence>
<reference evidence="3 4" key="1">
    <citation type="submission" date="2019-01" db="EMBL/GenBank/DDBJ databases">
        <title>Sequencing of cultivated peanut Arachis hypogaea provides insights into genome evolution and oil improvement.</title>
        <authorList>
            <person name="Chen X."/>
        </authorList>
    </citation>
    <scope>NUCLEOTIDE SEQUENCE [LARGE SCALE GENOMIC DNA]</scope>
    <source>
        <strain evidence="4">cv. Fuhuasheng</strain>
        <tissue evidence="3">Leaves</tissue>
    </source>
</reference>
<dbReference type="EMBL" id="SDMP01000004">
    <property type="protein sequence ID" value="RYR63752.1"/>
    <property type="molecule type" value="Genomic_DNA"/>
</dbReference>
<evidence type="ECO:0000313" key="3">
    <source>
        <dbReference type="EMBL" id="RYR63752.1"/>
    </source>
</evidence>
<evidence type="ECO:0000313" key="4">
    <source>
        <dbReference type="Proteomes" id="UP000289738"/>
    </source>
</evidence>